<reference evidence="2 3" key="1">
    <citation type="submission" date="2013-03" db="EMBL/GenBank/DDBJ databases">
        <title>The Genome Sequence of Cladophialophora yegresii CBS 114405.</title>
        <authorList>
            <consortium name="The Broad Institute Genomics Platform"/>
            <person name="Cuomo C."/>
            <person name="de Hoog S."/>
            <person name="Gorbushina A."/>
            <person name="Walker B."/>
            <person name="Young S.K."/>
            <person name="Zeng Q."/>
            <person name="Gargeya S."/>
            <person name="Fitzgerald M."/>
            <person name="Haas B."/>
            <person name="Abouelleil A."/>
            <person name="Allen A.W."/>
            <person name="Alvarado L."/>
            <person name="Arachchi H.M."/>
            <person name="Berlin A.M."/>
            <person name="Chapman S.B."/>
            <person name="Gainer-Dewar J."/>
            <person name="Goldberg J."/>
            <person name="Griggs A."/>
            <person name="Gujja S."/>
            <person name="Hansen M."/>
            <person name="Howarth C."/>
            <person name="Imamovic A."/>
            <person name="Ireland A."/>
            <person name="Larimer J."/>
            <person name="McCowan C."/>
            <person name="Murphy C."/>
            <person name="Pearson M."/>
            <person name="Poon T.W."/>
            <person name="Priest M."/>
            <person name="Roberts A."/>
            <person name="Saif S."/>
            <person name="Shea T."/>
            <person name="Sisk P."/>
            <person name="Sykes S."/>
            <person name="Wortman J."/>
            <person name="Nusbaum C."/>
            <person name="Birren B."/>
        </authorList>
    </citation>
    <scope>NUCLEOTIDE SEQUENCE [LARGE SCALE GENOMIC DNA]</scope>
    <source>
        <strain evidence="2 3">CBS 114405</strain>
    </source>
</reference>
<gene>
    <name evidence="2" type="ORF">A1O7_02883</name>
</gene>
<proteinExistence type="predicted"/>
<dbReference type="HOGENOM" id="CLU_393291_0_0_1"/>
<accession>W9W3D1</accession>
<organism evidence="2 3">
    <name type="scientific">Cladophialophora yegresii CBS 114405</name>
    <dbReference type="NCBI Taxonomy" id="1182544"/>
    <lineage>
        <taxon>Eukaryota</taxon>
        <taxon>Fungi</taxon>
        <taxon>Dikarya</taxon>
        <taxon>Ascomycota</taxon>
        <taxon>Pezizomycotina</taxon>
        <taxon>Eurotiomycetes</taxon>
        <taxon>Chaetothyriomycetidae</taxon>
        <taxon>Chaetothyriales</taxon>
        <taxon>Herpotrichiellaceae</taxon>
        <taxon>Cladophialophora</taxon>
    </lineage>
</organism>
<evidence type="ECO:0000313" key="2">
    <source>
        <dbReference type="EMBL" id="EXJ62448.1"/>
    </source>
</evidence>
<dbReference type="RefSeq" id="XP_007755102.1">
    <property type="nucleotide sequence ID" value="XM_007756912.1"/>
</dbReference>
<sequence length="620" mass="70077">MGATLDEIRNLVQGELIRIRNSNGAVFEADCSAILGRGLPEFPEERLARVLESEKAVELEPRTLVAVDFKTIMPCLSKMENNDGCYYYQINCSREQKESCAAFIVCSPASPHLVAVIPLYYLEKSGRGLVGKAEPTAFISRKIPFFGETIEPYPLEWTPFVMPVDFVDKSLDLLGQFASGKITSWKNPYNGIVFSKCPKPTLSDTRILLPPANSALTDYSFLEHLRRAFLAHGGDYRVDTPRIRASGGDLVVTHIPSRARAMLEVKRRLLRFLDDETIVHEAYRVNRQDRGCIFTPFTAWDLFLSTANSGDRAVLLSRDDLPLDWFHERPDSTTRTGKFTEEFLKRHTVRGIKAAGQRPADTHAQEGLVDQMVVLFDRFREEGKFCARTTTDALKTLPNKDDKGLGDASLLTDGRKPEVQITLPSRSGREGDQEGPGRTRVLFKRRMYPSQQAAMLNRVCAENGNYAVHELGLHPSATHVFALGRANSIVELHPDTPMIYLNFAQVDMLQFRPHDKRRPSALFAATHGESKSIYILNPVPNDLDERPHNYFVLPSEALATERRRKVNDGQLNPRQRDAKKRPARRATPITLRHREPLLVYRVARSGLEASLLRIFQQRLN</sequence>
<feature type="region of interest" description="Disordered" evidence="1">
    <location>
        <begin position="397"/>
        <end position="437"/>
    </location>
</feature>
<feature type="region of interest" description="Disordered" evidence="1">
    <location>
        <begin position="562"/>
        <end position="586"/>
    </location>
</feature>
<evidence type="ECO:0000256" key="1">
    <source>
        <dbReference type="SAM" id="MobiDB-lite"/>
    </source>
</evidence>
<dbReference type="Proteomes" id="UP000019473">
    <property type="component" value="Unassembled WGS sequence"/>
</dbReference>
<name>W9W3D1_9EURO</name>
<protein>
    <submittedName>
        <fullName evidence="2">Uncharacterized protein</fullName>
    </submittedName>
</protein>
<dbReference type="EMBL" id="AMGW01000002">
    <property type="protein sequence ID" value="EXJ62448.1"/>
    <property type="molecule type" value="Genomic_DNA"/>
</dbReference>
<dbReference type="OrthoDB" id="4161538at2759"/>
<comment type="caution">
    <text evidence="2">The sequence shown here is derived from an EMBL/GenBank/DDBJ whole genome shotgun (WGS) entry which is preliminary data.</text>
</comment>
<dbReference type="AlphaFoldDB" id="W9W3D1"/>
<keyword evidence="3" id="KW-1185">Reference proteome</keyword>
<feature type="compositionally biased region" description="Basic and acidic residues" evidence="1">
    <location>
        <begin position="427"/>
        <end position="437"/>
    </location>
</feature>
<evidence type="ECO:0000313" key="3">
    <source>
        <dbReference type="Proteomes" id="UP000019473"/>
    </source>
</evidence>
<dbReference type="GeneID" id="19177487"/>
<dbReference type="VEuPathDB" id="FungiDB:A1O7_02883"/>